<comment type="caution">
    <text evidence="2">The sequence shown here is derived from an EMBL/GenBank/DDBJ whole genome shotgun (WGS) entry which is preliminary data.</text>
</comment>
<evidence type="ECO:0000313" key="2">
    <source>
        <dbReference type="EMBL" id="KAK3889893.1"/>
    </source>
</evidence>
<feature type="transmembrane region" description="Helical" evidence="1">
    <location>
        <begin position="6"/>
        <end position="29"/>
    </location>
</feature>
<reference evidence="2" key="1">
    <citation type="submission" date="2023-10" db="EMBL/GenBank/DDBJ databases">
        <title>Genome assemblies of two species of porcelain crab, Petrolisthes cinctipes and Petrolisthes manimaculis (Anomura: Porcellanidae).</title>
        <authorList>
            <person name="Angst P."/>
        </authorList>
    </citation>
    <scope>NUCLEOTIDE SEQUENCE</scope>
    <source>
        <strain evidence="2">PB745_01</strain>
        <tissue evidence="2">Gill</tissue>
    </source>
</reference>
<proteinExistence type="predicted"/>
<dbReference type="AlphaFoldDB" id="A0AAE1GHY6"/>
<gene>
    <name evidence="2" type="ORF">Pcinc_006140</name>
</gene>
<keyword evidence="3" id="KW-1185">Reference proteome</keyword>
<accession>A0AAE1GHY6</accession>
<protein>
    <submittedName>
        <fullName evidence="2">Uncharacterized protein</fullName>
    </submittedName>
</protein>
<evidence type="ECO:0000313" key="3">
    <source>
        <dbReference type="Proteomes" id="UP001286313"/>
    </source>
</evidence>
<name>A0AAE1GHY6_PETCI</name>
<keyword evidence="1" id="KW-0472">Membrane</keyword>
<dbReference type="Proteomes" id="UP001286313">
    <property type="component" value="Unassembled WGS sequence"/>
</dbReference>
<dbReference type="EMBL" id="JAWQEG010000456">
    <property type="protein sequence ID" value="KAK3889893.1"/>
    <property type="molecule type" value="Genomic_DNA"/>
</dbReference>
<keyword evidence="1" id="KW-0812">Transmembrane</keyword>
<organism evidence="2 3">
    <name type="scientific">Petrolisthes cinctipes</name>
    <name type="common">Flat porcelain crab</name>
    <dbReference type="NCBI Taxonomy" id="88211"/>
    <lineage>
        <taxon>Eukaryota</taxon>
        <taxon>Metazoa</taxon>
        <taxon>Ecdysozoa</taxon>
        <taxon>Arthropoda</taxon>
        <taxon>Crustacea</taxon>
        <taxon>Multicrustacea</taxon>
        <taxon>Malacostraca</taxon>
        <taxon>Eumalacostraca</taxon>
        <taxon>Eucarida</taxon>
        <taxon>Decapoda</taxon>
        <taxon>Pleocyemata</taxon>
        <taxon>Anomura</taxon>
        <taxon>Galatheoidea</taxon>
        <taxon>Porcellanidae</taxon>
        <taxon>Petrolisthes</taxon>
    </lineage>
</organism>
<keyword evidence="1" id="KW-1133">Transmembrane helix</keyword>
<evidence type="ECO:0000256" key="1">
    <source>
        <dbReference type="SAM" id="Phobius"/>
    </source>
</evidence>
<sequence>MLFEVLVTVVVLVVSVRVWYLTTSGRCYYTRSMKGKTVIVTGGSAGSCLDRSAQDNRITEACVGVGGKGWLVWCLSYLQRQLDIQPDIKY</sequence>